<dbReference type="InterPro" id="IPR011333">
    <property type="entry name" value="SKP1/BTB/POZ_sf"/>
</dbReference>
<dbReference type="GO" id="GO:0000978">
    <property type="term" value="F:RNA polymerase II cis-regulatory region sequence-specific DNA binding"/>
    <property type="evidence" value="ECO:0007669"/>
    <property type="project" value="TreeGrafter"/>
</dbReference>
<dbReference type="PROSITE" id="PS50157">
    <property type="entry name" value="ZINC_FINGER_C2H2_2"/>
    <property type="match status" value="1"/>
</dbReference>
<dbReference type="PROSITE" id="PS00028">
    <property type="entry name" value="ZINC_FINGER_C2H2_1"/>
    <property type="match status" value="1"/>
</dbReference>
<dbReference type="AlphaFoldDB" id="A0A8J1T4P2"/>
<evidence type="ECO:0000313" key="3">
    <source>
        <dbReference type="Proteomes" id="UP000749559"/>
    </source>
</evidence>
<accession>A0A8J1T4P2</accession>
<evidence type="ECO:0000256" key="1">
    <source>
        <dbReference type="SAM" id="MobiDB-lite"/>
    </source>
</evidence>
<proteinExistence type="predicted"/>
<dbReference type="PANTHER" id="PTHR46105:SF22">
    <property type="entry name" value="ZINC FINGER AND BTB DOMAIN CONTAINING 45"/>
    <property type="match status" value="1"/>
</dbReference>
<sequence length="475" mass="53010">MTVTFRLPSHSQTLTTSLRTFFQDGLFCDAMISSSSSGSSEANGISVHSVVVAAYSPYLQVMLLQGDPFVQVDIETDTIKKVVQLMYTGIIEMKDNELKSLYNAAKILKISRLLTFFEEKLQDKVKNWEEEGQEVEKPPSLSVNKTAPQKEVKQKRPTATTSKPVDRGPQKSSSRAENNKSPARRSAFEVIECMSPETSPPDKSVTKTHKNVHSVKIDIDAKIELDDPVELEPAKLENEDSPSKKKRKLGVDIPYTEPENIRGWLESQKTRKELFEKLATKSETSYLSEMSTAISSTIDGISVDSELVSDNKDPDMVPLVFDEVGDLIIDTIDRSEGRVPLARKAPSPIMQQQESPKKMAAAVPPSEAQIICPRSPSPSPPSSPIPFNAEKARRSYPAKTPPRVPSKVGEIKASKSENTKKKTGRRRNRLYQCVECPFRCGSEIKMKAHVKQHTAEKAKILLMKHRQEYGSYFSP</sequence>
<dbReference type="EMBL" id="CAIIXF020000005">
    <property type="protein sequence ID" value="CAH1784887.1"/>
    <property type="molecule type" value="Genomic_DNA"/>
</dbReference>
<dbReference type="InterPro" id="IPR013087">
    <property type="entry name" value="Znf_C2H2_type"/>
</dbReference>
<dbReference type="PROSITE" id="PS50097">
    <property type="entry name" value="BTB"/>
    <property type="match status" value="1"/>
</dbReference>
<comment type="caution">
    <text evidence="2">The sequence shown here is derived from an EMBL/GenBank/DDBJ whole genome shotgun (WGS) entry which is preliminary data.</text>
</comment>
<dbReference type="OrthoDB" id="10261408at2759"/>
<keyword evidence="3" id="KW-1185">Reference proteome</keyword>
<dbReference type="SMART" id="SM00225">
    <property type="entry name" value="BTB"/>
    <property type="match status" value="1"/>
</dbReference>
<feature type="region of interest" description="Disordered" evidence="1">
    <location>
        <begin position="345"/>
        <end position="426"/>
    </location>
</feature>
<evidence type="ECO:0000313" key="2">
    <source>
        <dbReference type="EMBL" id="CAH1784887.1"/>
    </source>
</evidence>
<reference evidence="2" key="1">
    <citation type="submission" date="2022-03" db="EMBL/GenBank/DDBJ databases">
        <authorList>
            <person name="Martin C."/>
        </authorList>
    </citation>
    <scope>NUCLEOTIDE SEQUENCE</scope>
</reference>
<feature type="compositionally biased region" description="Polar residues" evidence="1">
    <location>
        <begin position="170"/>
        <end position="181"/>
    </location>
</feature>
<dbReference type="PANTHER" id="PTHR46105">
    <property type="entry name" value="AGAP004733-PA"/>
    <property type="match status" value="1"/>
</dbReference>
<name>A0A8J1T4P2_OWEFU</name>
<organism evidence="2 3">
    <name type="scientific">Owenia fusiformis</name>
    <name type="common">Polychaete worm</name>
    <dbReference type="NCBI Taxonomy" id="6347"/>
    <lineage>
        <taxon>Eukaryota</taxon>
        <taxon>Metazoa</taxon>
        <taxon>Spiralia</taxon>
        <taxon>Lophotrochozoa</taxon>
        <taxon>Annelida</taxon>
        <taxon>Polychaeta</taxon>
        <taxon>Sedentaria</taxon>
        <taxon>Canalipalpata</taxon>
        <taxon>Sabellida</taxon>
        <taxon>Oweniida</taxon>
        <taxon>Oweniidae</taxon>
        <taxon>Owenia</taxon>
    </lineage>
</organism>
<feature type="compositionally biased region" description="Basic and acidic residues" evidence="1">
    <location>
        <begin position="409"/>
        <end position="420"/>
    </location>
</feature>
<feature type="region of interest" description="Disordered" evidence="1">
    <location>
        <begin position="130"/>
        <end position="185"/>
    </location>
</feature>
<dbReference type="SUPFAM" id="SSF54695">
    <property type="entry name" value="POZ domain"/>
    <property type="match status" value="1"/>
</dbReference>
<dbReference type="InterPro" id="IPR000210">
    <property type="entry name" value="BTB/POZ_dom"/>
</dbReference>
<dbReference type="Gene3D" id="3.30.710.10">
    <property type="entry name" value="Potassium Channel Kv1.1, Chain A"/>
    <property type="match status" value="1"/>
</dbReference>
<dbReference type="GO" id="GO:0000981">
    <property type="term" value="F:DNA-binding transcription factor activity, RNA polymerase II-specific"/>
    <property type="evidence" value="ECO:0007669"/>
    <property type="project" value="TreeGrafter"/>
</dbReference>
<dbReference type="Proteomes" id="UP000749559">
    <property type="component" value="Unassembled WGS sequence"/>
</dbReference>
<dbReference type="InterPro" id="IPR050457">
    <property type="entry name" value="ZnFinger_BTB_dom_contain"/>
</dbReference>
<feature type="compositionally biased region" description="Pro residues" evidence="1">
    <location>
        <begin position="375"/>
        <end position="384"/>
    </location>
</feature>
<dbReference type="Pfam" id="PF00651">
    <property type="entry name" value="BTB"/>
    <property type="match status" value="1"/>
</dbReference>
<protein>
    <submittedName>
        <fullName evidence="2">Uncharacterized protein</fullName>
    </submittedName>
</protein>
<gene>
    <name evidence="2" type="ORF">OFUS_LOCUS11013</name>
</gene>